<sequence length="748" mass="82541">MTSLQAPPTGKCPVAHNFDAMADAYYIDPAQYLEAFRETTPTFFYPHMNAWIITRHEDAVRVLSDWKSFSSTANSASMDVPEAHQDTISSELMSRVLLGSDPDGHTVARGVAQLGFLEEDMQALQPEIEARAHRIIDSFENNGQGNLLEDYCIELTTQTLLAHMGLGYEYADFVKQLRDDFFHVLSSAHEPVSEPEHSIVWARYVESNLQLRELIETRRESDERDLISMMASQKDEHGEYVLGADQIAIHLTEFAAAGTDTTAQAMANAVLFLQAHPEAREDAILEPELWTRVFEETIRRRNSSTFTSRLSNVDVEIGGAEIKAGDRILIALTSANTDPDYVERPLEFDIHRPDPRDHLGFSTGRHKCLGNPLARVQGPTGLEVLYERLPSVTVDDPEAVDFVRFALMPARRSLNVHWDLADVERSQQQTVRTLNLTVAERREEAGGVISLTLAHPDGGDLPKWKPGAHIDLHLTGADGEELVRQYSLSGDPEDRSMYRVGILRELESRGGSVAAHRLRAGDAVTVSWPRNNFRFVESGKYLFLAGGIGITPILAMVREAERAGRDWQLVYGGRTRSSMAFTGELAAYGEKVQLVPQDELGHLDLPGILGDAAEDTLIYCCGPEGLLQAVENGSAHWPKNSLRLERFAPKVITRDYADEAFEVEFTESGVTVAVGAGESILDAAAEAGLPVISSCRTGTCGTCETPVLGGKVDHRDSILTPDEQEASETMMICVSRASRGCGKLVLQR</sequence>
<dbReference type="InterPro" id="IPR036010">
    <property type="entry name" value="2Fe-2S_ferredoxin-like_sf"/>
</dbReference>
<dbReference type="GO" id="GO:0051537">
    <property type="term" value="F:2 iron, 2 sulfur cluster binding"/>
    <property type="evidence" value="ECO:0007669"/>
    <property type="project" value="InterPro"/>
</dbReference>
<keyword evidence="6" id="KW-0503">Monooxygenase</keyword>
<keyword evidence="3" id="KW-0479">Metal-binding</keyword>
<dbReference type="Gene3D" id="3.40.50.80">
    <property type="entry name" value="Nucleotide-binding domain of ferredoxin-NADP reductase (FNR) module"/>
    <property type="match status" value="1"/>
</dbReference>
<dbReference type="GO" id="GO:0051213">
    <property type="term" value="F:dioxygenase activity"/>
    <property type="evidence" value="ECO:0007669"/>
    <property type="project" value="UniProtKB-KW"/>
</dbReference>
<dbReference type="RefSeq" id="WP_156226622.1">
    <property type="nucleotide sequence ID" value="NZ_CP046453.1"/>
</dbReference>
<dbReference type="InterPro" id="IPR017972">
    <property type="entry name" value="Cyt_P450_CS"/>
</dbReference>
<dbReference type="InterPro" id="IPR039261">
    <property type="entry name" value="FNR_nucleotide-bd"/>
</dbReference>
<evidence type="ECO:0000313" key="9">
    <source>
        <dbReference type="EMBL" id="QGU03438.1"/>
    </source>
</evidence>
<evidence type="ECO:0000259" key="8">
    <source>
        <dbReference type="PROSITE" id="PS51384"/>
    </source>
</evidence>
<dbReference type="InterPro" id="IPR001128">
    <property type="entry name" value="Cyt_P450"/>
</dbReference>
<name>A0A6B8W8V2_9CORY</name>
<dbReference type="KEGG" id="ccoe:CETAM_00725"/>
<keyword evidence="2" id="KW-0349">Heme</keyword>
<dbReference type="InterPro" id="IPR036396">
    <property type="entry name" value="Cyt_P450_sf"/>
</dbReference>
<evidence type="ECO:0000256" key="6">
    <source>
        <dbReference type="ARBA" id="ARBA00023033"/>
    </source>
</evidence>
<dbReference type="InterPro" id="IPR017927">
    <property type="entry name" value="FAD-bd_FR_type"/>
</dbReference>
<dbReference type="InterPro" id="IPR002397">
    <property type="entry name" value="Cyt_P450_B"/>
</dbReference>
<dbReference type="PRINTS" id="PR00359">
    <property type="entry name" value="BP450"/>
</dbReference>
<dbReference type="InterPro" id="IPR006058">
    <property type="entry name" value="2Fe2S_fd_BS"/>
</dbReference>
<evidence type="ECO:0000256" key="2">
    <source>
        <dbReference type="ARBA" id="ARBA00022617"/>
    </source>
</evidence>
<dbReference type="Pfam" id="PF00111">
    <property type="entry name" value="Fer2"/>
    <property type="match status" value="1"/>
</dbReference>
<dbReference type="Gene3D" id="1.10.630.10">
    <property type="entry name" value="Cytochrome P450"/>
    <property type="match status" value="1"/>
</dbReference>
<evidence type="ECO:0000256" key="3">
    <source>
        <dbReference type="ARBA" id="ARBA00022723"/>
    </source>
</evidence>
<evidence type="ECO:0000256" key="5">
    <source>
        <dbReference type="ARBA" id="ARBA00023004"/>
    </source>
</evidence>
<keyword evidence="5" id="KW-0408">Iron</keyword>
<evidence type="ECO:0000313" key="10">
    <source>
        <dbReference type="Proteomes" id="UP000425178"/>
    </source>
</evidence>
<proteinExistence type="inferred from homology"/>
<dbReference type="GO" id="GO:0005506">
    <property type="term" value="F:iron ion binding"/>
    <property type="evidence" value="ECO:0007669"/>
    <property type="project" value="InterPro"/>
</dbReference>
<keyword evidence="10" id="KW-1185">Reference proteome</keyword>
<dbReference type="GO" id="GO:0004497">
    <property type="term" value="F:monooxygenase activity"/>
    <property type="evidence" value="ECO:0007669"/>
    <property type="project" value="UniProtKB-KW"/>
</dbReference>
<dbReference type="Proteomes" id="UP000425178">
    <property type="component" value="Chromosome"/>
</dbReference>
<dbReference type="PANTHER" id="PTHR46696">
    <property type="entry name" value="P450, PUTATIVE (EUROFUNG)-RELATED"/>
    <property type="match status" value="1"/>
</dbReference>
<dbReference type="SUPFAM" id="SSF48264">
    <property type="entry name" value="Cytochrome P450"/>
    <property type="match status" value="1"/>
</dbReference>
<dbReference type="InterPro" id="IPR017938">
    <property type="entry name" value="Riboflavin_synthase-like_b-brl"/>
</dbReference>
<dbReference type="SUPFAM" id="SSF63380">
    <property type="entry name" value="Riboflavin synthase domain-like"/>
    <property type="match status" value="1"/>
</dbReference>
<evidence type="ECO:0000256" key="1">
    <source>
        <dbReference type="ARBA" id="ARBA00010617"/>
    </source>
</evidence>
<reference evidence="9 10" key="1">
    <citation type="journal article" date="2021" name="Int. J. Syst. Evol. Microbiol.">
        <title>Classification of three corynebacterial strains isolated from a small paddock in North Rhine-Westphalia: proposal of &lt;i&gt;Corynebacterium kalinowskii&lt;/i&gt; sp. nov., &lt;i&gt;Corynebacterium comes&lt;/i&gt; sp. nov. and &lt;i&gt;Corynebacterium occultum&lt;/i&gt; sp. nov.</title>
        <authorList>
            <person name="Schaffert L."/>
            <person name="Ruwe M."/>
            <person name="Milse J."/>
            <person name="Hanuschka K."/>
            <person name="Ortseifen V."/>
            <person name="Droste J."/>
            <person name="Brandt D."/>
            <person name="Schl L."/>
            <person name="Kutter Y."/>
            <person name="Vinke S."/>
            <person name="Vieh P."/>
            <person name="Jacob L."/>
            <person name="L N.C."/>
            <person name="Schulte-Berndt E."/>
            <person name="Hain C."/>
            <person name="Linder M."/>
            <person name="Schmidt P."/>
            <person name="Wollenschl L."/>
            <person name="Luttermann T."/>
            <person name="Thieme E."/>
            <person name="Hassa J."/>
            <person name="Haak M."/>
            <person name="Wittchen M."/>
            <person name="Mentz A."/>
            <person name="Persicke M."/>
            <person name="Busche T."/>
            <person name="R C."/>
        </authorList>
    </citation>
    <scope>NUCLEOTIDE SEQUENCE [LARGE SCALE GENOMIC DNA]</scope>
    <source>
        <strain evidence="9 10">2019</strain>
    </source>
</reference>
<dbReference type="GO" id="GO:0016705">
    <property type="term" value="F:oxidoreductase activity, acting on paired donors, with incorporation or reduction of molecular oxygen"/>
    <property type="evidence" value="ECO:0007669"/>
    <property type="project" value="InterPro"/>
</dbReference>
<dbReference type="InterPro" id="IPR001041">
    <property type="entry name" value="2Fe-2S_ferredoxin-type"/>
</dbReference>
<dbReference type="Gene3D" id="2.40.30.10">
    <property type="entry name" value="Translation factors"/>
    <property type="match status" value="1"/>
</dbReference>
<keyword evidence="4 9" id="KW-0560">Oxidoreductase</keyword>
<feature type="domain" description="FAD-binding FR-type" evidence="8">
    <location>
        <begin position="431"/>
        <end position="536"/>
    </location>
</feature>
<dbReference type="GO" id="GO:0020037">
    <property type="term" value="F:heme binding"/>
    <property type="evidence" value="ECO:0007669"/>
    <property type="project" value="InterPro"/>
</dbReference>
<evidence type="ECO:0000256" key="4">
    <source>
        <dbReference type="ARBA" id="ARBA00023002"/>
    </source>
</evidence>
<dbReference type="CDD" id="cd06185">
    <property type="entry name" value="PDR_like"/>
    <property type="match status" value="1"/>
</dbReference>
<dbReference type="PROSITE" id="PS51384">
    <property type="entry name" value="FAD_FR"/>
    <property type="match status" value="1"/>
</dbReference>
<dbReference type="Gene3D" id="3.10.20.30">
    <property type="match status" value="1"/>
</dbReference>
<evidence type="ECO:0000259" key="7">
    <source>
        <dbReference type="PROSITE" id="PS51085"/>
    </source>
</evidence>
<dbReference type="EC" id="1.-.-.-" evidence="9"/>
<dbReference type="AlphaFoldDB" id="A0A6B8W8V2"/>
<dbReference type="PROSITE" id="PS00086">
    <property type="entry name" value="CYTOCHROME_P450"/>
    <property type="match status" value="1"/>
</dbReference>
<gene>
    <name evidence="9" type="primary">pobB1</name>
    <name evidence="9" type="ORF">CETAM_00725</name>
</gene>
<comment type="similarity">
    <text evidence="1">Belongs to the cytochrome P450 family.</text>
</comment>
<dbReference type="InterPro" id="IPR012675">
    <property type="entry name" value="Beta-grasp_dom_sf"/>
</dbReference>
<dbReference type="PANTHER" id="PTHR46696:SF1">
    <property type="entry name" value="CYTOCHROME P450 YJIB-RELATED"/>
    <property type="match status" value="1"/>
</dbReference>
<dbReference type="SUPFAM" id="SSF52343">
    <property type="entry name" value="Ferredoxin reductase-like, C-terminal NADP-linked domain"/>
    <property type="match status" value="1"/>
</dbReference>
<dbReference type="InterPro" id="IPR001433">
    <property type="entry name" value="OxRdtase_FAD/NAD-bd"/>
</dbReference>
<dbReference type="SUPFAM" id="SSF54292">
    <property type="entry name" value="2Fe-2S ferredoxin-like"/>
    <property type="match status" value="1"/>
</dbReference>
<protein>
    <submittedName>
        <fullName evidence="9">Phenoxybenzoate dioxygenase subunit beta</fullName>
        <ecNumber evidence="9">1.-.-.-</ecNumber>
    </submittedName>
</protein>
<feature type="domain" description="2Fe-2S ferredoxin-type" evidence="7">
    <location>
        <begin position="661"/>
        <end position="748"/>
    </location>
</feature>
<dbReference type="PROSITE" id="PS00197">
    <property type="entry name" value="2FE2S_FER_1"/>
    <property type="match status" value="1"/>
</dbReference>
<dbReference type="Pfam" id="PF00067">
    <property type="entry name" value="p450"/>
    <property type="match status" value="1"/>
</dbReference>
<dbReference type="Pfam" id="PF00175">
    <property type="entry name" value="NAD_binding_1"/>
    <property type="match status" value="1"/>
</dbReference>
<accession>A0A6B8W8V2</accession>
<keyword evidence="9" id="KW-0223">Dioxygenase</keyword>
<dbReference type="EMBL" id="CP046453">
    <property type="protein sequence ID" value="QGU03438.1"/>
    <property type="molecule type" value="Genomic_DNA"/>
</dbReference>
<organism evidence="9 10">
    <name type="scientific">Corynebacterium comes</name>
    <dbReference type="NCBI Taxonomy" id="2675218"/>
    <lineage>
        <taxon>Bacteria</taxon>
        <taxon>Bacillati</taxon>
        <taxon>Actinomycetota</taxon>
        <taxon>Actinomycetes</taxon>
        <taxon>Mycobacteriales</taxon>
        <taxon>Corynebacteriaceae</taxon>
        <taxon>Corynebacterium</taxon>
    </lineage>
</organism>
<dbReference type="PROSITE" id="PS51085">
    <property type="entry name" value="2FE2S_FER_2"/>
    <property type="match status" value="1"/>
</dbReference>
<dbReference type="CDD" id="cd00207">
    <property type="entry name" value="fer2"/>
    <property type="match status" value="1"/>
</dbReference>